<evidence type="ECO:0000256" key="8">
    <source>
        <dbReference type="ARBA" id="ARBA00049348"/>
    </source>
</evidence>
<comment type="catalytic activity">
    <reaction evidence="1 9">
        <text>a 4-O-methyl-thymidine in DNA + L-cysteinyl-[protein] = a thymidine in DNA + S-methyl-L-cysteinyl-[protein]</text>
        <dbReference type="Rhea" id="RHEA:53428"/>
        <dbReference type="Rhea" id="RHEA-COMP:10131"/>
        <dbReference type="Rhea" id="RHEA-COMP:10132"/>
        <dbReference type="Rhea" id="RHEA-COMP:13555"/>
        <dbReference type="Rhea" id="RHEA-COMP:13556"/>
        <dbReference type="ChEBI" id="CHEBI:29950"/>
        <dbReference type="ChEBI" id="CHEBI:82612"/>
        <dbReference type="ChEBI" id="CHEBI:137386"/>
        <dbReference type="ChEBI" id="CHEBI:137387"/>
        <dbReference type="EC" id="2.1.1.63"/>
    </reaction>
</comment>
<dbReference type="RefSeq" id="WP_016415887.1">
    <property type="nucleotide sequence ID" value="NZ_AUAB01000013.1"/>
</dbReference>
<evidence type="ECO:0000256" key="9">
    <source>
        <dbReference type="HAMAP-Rule" id="MF_00772"/>
    </source>
</evidence>
<evidence type="ECO:0000256" key="2">
    <source>
        <dbReference type="ARBA" id="ARBA00008711"/>
    </source>
</evidence>
<dbReference type="InterPro" id="IPR008332">
    <property type="entry name" value="MethylG_MeTrfase_N"/>
</dbReference>
<evidence type="ECO:0000259" key="10">
    <source>
        <dbReference type="Pfam" id="PF01035"/>
    </source>
</evidence>
<dbReference type="InterPro" id="IPR036388">
    <property type="entry name" value="WH-like_DNA-bd_sf"/>
</dbReference>
<evidence type="ECO:0000313" key="12">
    <source>
        <dbReference type="EMBL" id="EPC02965.1"/>
    </source>
</evidence>
<dbReference type="Gene3D" id="3.30.160.70">
    <property type="entry name" value="Methylated DNA-protein cysteine methyltransferase domain"/>
    <property type="match status" value="1"/>
</dbReference>
<keyword evidence="6 9" id="KW-0227">DNA damage</keyword>
<keyword evidence="5 9" id="KW-0808">Transferase</keyword>
<dbReference type="Proteomes" id="UP000014463">
    <property type="component" value="Unassembled WGS sequence"/>
</dbReference>
<comment type="function">
    <text evidence="9">Involved in the cellular defense against the biological effects of O6-methylguanine (O6-MeG) and O4-methylthymine (O4-MeT) in DNA. Repairs the methylated nucleobase in DNA by stoichiometrically transferring the methyl group to a cysteine residue in the enzyme. This is a suicide reaction: the enzyme is irreversibly inactivated.</text>
</comment>
<dbReference type="PANTHER" id="PTHR10815:SF13">
    <property type="entry name" value="METHYLATED-DNA--PROTEIN-CYSTEINE METHYLTRANSFERASE"/>
    <property type="match status" value="1"/>
</dbReference>
<proteinExistence type="inferred from homology"/>
<dbReference type="GO" id="GO:0006307">
    <property type="term" value="P:DNA alkylation repair"/>
    <property type="evidence" value="ECO:0007669"/>
    <property type="project" value="UniProtKB-UniRule"/>
</dbReference>
<evidence type="ECO:0000256" key="7">
    <source>
        <dbReference type="ARBA" id="ARBA00023204"/>
    </source>
</evidence>
<dbReference type="Pfam" id="PF02870">
    <property type="entry name" value="Methyltransf_1N"/>
    <property type="match status" value="1"/>
</dbReference>
<dbReference type="GO" id="GO:0005737">
    <property type="term" value="C:cytoplasm"/>
    <property type="evidence" value="ECO:0007669"/>
    <property type="project" value="UniProtKB-SubCell"/>
</dbReference>
<sequence length="163" mass="17775">MYYCRFASPLGEILIAGHETGLTHLAFMESDGALAVPDDWQRDDECFAEAREQVLAYLDGRRRSFSLELGVEGSGFQREVWAALLRIPYGETRTYGDLARRLGSEHPARAIGTACNANPVPVLIPCHRVVAVDGIGSYSAGATLKEQLLALEGAIPSRQGARR</sequence>
<evidence type="ECO:0000259" key="11">
    <source>
        <dbReference type="Pfam" id="PF02870"/>
    </source>
</evidence>
<dbReference type="AlphaFoldDB" id="S2KM03"/>
<comment type="similarity">
    <text evidence="2 9">Belongs to the MGMT family.</text>
</comment>
<dbReference type="NCBIfam" id="TIGR00589">
    <property type="entry name" value="ogt"/>
    <property type="match status" value="1"/>
</dbReference>
<feature type="domain" description="Methylated-DNA-[protein]-cysteine S-methyltransferase DNA binding" evidence="10">
    <location>
        <begin position="76"/>
        <end position="154"/>
    </location>
</feature>
<comment type="miscellaneous">
    <text evidence="9">This enzyme catalyzes only one turnover and therefore is not strictly catalytic. According to one definition, an enzyme is a biocatalyst that acts repeatedly and over many reaction cycles.</text>
</comment>
<dbReference type="SUPFAM" id="SSF46767">
    <property type="entry name" value="Methylated DNA-protein cysteine methyltransferase, C-terminal domain"/>
    <property type="match status" value="1"/>
</dbReference>
<accession>S2KM03</accession>
<evidence type="ECO:0000256" key="1">
    <source>
        <dbReference type="ARBA" id="ARBA00001286"/>
    </source>
</evidence>
<keyword evidence="4 9" id="KW-0489">Methyltransferase</keyword>
<dbReference type="Gene3D" id="1.10.10.10">
    <property type="entry name" value="Winged helix-like DNA-binding domain superfamily/Winged helix DNA-binding domain"/>
    <property type="match status" value="1"/>
</dbReference>
<dbReference type="SUPFAM" id="SSF53155">
    <property type="entry name" value="Methylated DNA-protein cysteine methyltransferase domain"/>
    <property type="match status" value="1"/>
</dbReference>
<dbReference type="GO" id="GO:0032259">
    <property type="term" value="P:methylation"/>
    <property type="evidence" value="ECO:0007669"/>
    <property type="project" value="UniProtKB-KW"/>
</dbReference>
<reference evidence="12 13" key="1">
    <citation type="journal article" date="2013" name="Genome Announc.">
        <title>Draft genome sequence of the moderately halophilic gammaproteobacterium Halomonas anticariensis FP35.</title>
        <authorList>
            <person name="Tahrioui A."/>
            <person name="Quesada E."/>
            <person name="Llamas I."/>
        </authorList>
    </citation>
    <scope>NUCLEOTIDE SEQUENCE [LARGE SCALE GENOMIC DNA]</scope>
    <source>
        <strain evidence="13">DSM 16096 / CECT 5854 / LMG 22089 / FP35</strain>
    </source>
</reference>
<gene>
    <name evidence="12" type="ORF">L861_21870</name>
</gene>
<dbReference type="PROSITE" id="PS00374">
    <property type="entry name" value="MGMT"/>
    <property type="match status" value="1"/>
</dbReference>
<dbReference type="OrthoDB" id="9811249at2"/>
<dbReference type="PANTHER" id="PTHR10815">
    <property type="entry name" value="METHYLATED-DNA--PROTEIN-CYSTEINE METHYLTRANSFERASE"/>
    <property type="match status" value="1"/>
</dbReference>
<evidence type="ECO:0000313" key="13">
    <source>
        <dbReference type="Proteomes" id="UP000014463"/>
    </source>
</evidence>
<comment type="caution">
    <text evidence="12">The sequence shown here is derived from an EMBL/GenBank/DDBJ whole genome shotgun (WGS) entry which is preliminary data.</text>
</comment>
<evidence type="ECO:0000256" key="4">
    <source>
        <dbReference type="ARBA" id="ARBA00022603"/>
    </source>
</evidence>
<dbReference type="HAMAP" id="MF_00772">
    <property type="entry name" value="OGT"/>
    <property type="match status" value="1"/>
</dbReference>
<evidence type="ECO:0000256" key="6">
    <source>
        <dbReference type="ARBA" id="ARBA00022763"/>
    </source>
</evidence>
<feature type="domain" description="Methylguanine DNA methyltransferase ribonuclease-like" evidence="11">
    <location>
        <begin position="1"/>
        <end position="69"/>
    </location>
</feature>
<dbReference type="InterPro" id="IPR014048">
    <property type="entry name" value="MethylDNA_cys_MeTrfase_DNA-bd"/>
</dbReference>
<keyword evidence="3 9" id="KW-0963">Cytoplasm</keyword>
<dbReference type="InterPro" id="IPR036631">
    <property type="entry name" value="MGMT_N_sf"/>
</dbReference>
<dbReference type="FunFam" id="1.10.10.10:FF:000214">
    <property type="entry name" value="Methylated-DNA--protein-cysteine methyltransferase"/>
    <property type="match status" value="1"/>
</dbReference>
<dbReference type="Pfam" id="PF01035">
    <property type="entry name" value="DNA_binding_1"/>
    <property type="match status" value="1"/>
</dbReference>
<evidence type="ECO:0000256" key="5">
    <source>
        <dbReference type="ARBA" id="ARBA00022679"/>
    </source>
</evidence>
<dbReference type="PATRIC" id="fig|1121939.11.peg.1388"/>
<keyword evidence="13" id="KW-1185">Reference proteome</keyword>
<dbReference type="EC" id="2.1.1.63" evidence="9"/>
<dbReference type="STRING" id="1121939.L861_21870"/>
<organism evidence="12 13">
    <name type="scientific">Litchfieldella anticariensis (strain DSM 16096 / CECT 5854 / CIP 108499 / LMG 22089 / FP35)</name>
    <name type="common">Halomonas anticariensis</name>
    <dbReference type="NCBI Taxonomy" id="1121939"/>
    <lineage>
        <taxon>Bacteria</taxon>
        <taxon>Pseudomonadati</taxon>
        <taxon>Pseudomonadota</taxon>
        <taxon>Gammaproteobacteria</taxon>
        <taxon>Oceanospirillales</taxon>
        <taxon>Halomonadaceae</taxon>
        <taxon>Litchfieldella</taxon>
    </lineage>
</organism>
<name>S2KM03_LITA3</name>
<dbReference type="eggNOG" id="COG0350">
    <property type="taxonomic scope" value="Bacteria"/>
</dbReference>
<evidence type="ECO:0000256" key="3">
    <source>
        <dbReference type="ARBA" id="ARBA00022490"/>
    </source>
</evidence>
<dbReference type="EMBL" id="ASTJ01000022">
    <property type="protein sequence ID" value="EPC02965.1"/>
    <property type="molecule type" value="Genomic_DNA"/>
</dbReference>
<comment type="subcellular location">
    <subcellularLocation>
        <location evidence="9">Cytoplasm</location>
    </subcellularLocation>
</comment>
<dbReference type="GO" id="GO:0003908">
    <property type="term" value="F:methylated-DNA-[protein]-cysteine S-methyltransferase activity"/>
    <property type="evidence" value="ECO:0007669"/>
    <property type="project" value="UniProtKB-UniRule"/>
</dbReference>
<comment type="catalytic activity">
    <reaction evidence="8 9">
        <text>a 6-O-methyl-2'-deoxyguanosine in DNA + L-cysteinyl-[protein] = S-methyl-L-cysteinyl-[protein] + a 2'-deoxyguanosine in DNA</text>
        <dbReference type="Rhea" id="RHEA:24000"/>
        <dbReference type="Rhea" id="RHEA-COMP:10131"/>
        <dbReference type="Rhea" id="RHEA-COMP:10132"/>
        <dbReference type="Rhea" id="RHEA-COMP:11367"/>
        <dbReference type="Rhea" id="RHEA-COMP:11368"/>
        <dbReference type="ChEBI" id="CHEBI:29950"/>
        <dbReference type="ChEBI" id="CHEBI:82612"/>
        <dbReference type="ChEBI" id="CHEBI:85445"/>
        <dbReference type="ChEBI" id="CHEBI:85448"/>
        <dbReference type="EC" id="2.1.1.63"/>
    </reaction>
</comment>
<keyword evidence="7 9" id="KW-0234">DNA repair</keyword>
<dbReference type="InterPro" id="IPR023546">
    <property type="entry name" value="MGMT"/>
</dbReference>
<protein>
    <recommendedName>
        <fullName evidence="9">Methylated-DNA--protein-cysteine methyltransferase</fullName>
        <ecNumber evidence="9">2.1.1.63</ecNumber>
    </recommendedName>
    <alternativeName>
        <fullName evidence="9">6-O-methylguanine-DNA methyltransferase</fullName>
        <shortName evidence="9">MGMT</shortName>
    </alternativeName>
    <alternativeName>
        <fullName evidence="9">O-6-methylguanine-DNA-alkyltransferase</fullName>
    </alternativeName>
</protein>
<dbReference type="InterPro" id="IPR001497">
    <property type="entry name" value="MethylDNA_cys_MeTrfase_AS"/>
</dbReference>
<dbReference type="InterPro" id="IPR036217">
    <property type="entry name" value="MethylDNA_cys_MeTrfase_DNAb"/>
</dbReference>
<dbReference type="CDD" id="cd06445">
    <property type="entry name" value="ATase"/>
    <property type="match status" value="1"/>
</dbReference>
<feature type="active site" description="Nucleophile; methyl group acceptor" evidence="9">
    <location>
        <position position="126"/>
    </location>
</feature>